<evidence type="ECO:0000256" key="1">
    <source>
        <dbReference type="SAM" id="MobiDB-lite"/>
    </source>
</evidence>
<evidence type="ECO:0000313" key="3">
    <source>
        <dbReference type="Proteomes" id="UP000076532"/>
    </source>
</evidence>
<sequence length="299" mass="33827">MTCACTSQAWSNKSMDAEREIGGRNLQTRFPDYPHGPPLITYAAVCAERAQQCNQSVEPEPYTEHPENEKKHKDNVKSKRKEEKRQEAGNENFLYLGNQAIYRYWGLHGILIQLQESIYRHVTNIALARSYGLKKFSLINTTDFTKPVCPSMTCSQDGQAVLVLRSKRKGRDVHMRRTVRNDARKCTNKFDAILGKSVHCVVMVLCKIIMIQPVHPRKLHCNTSVAGWHRGLGGCAFLGMGTRAAGLKMTIPNRAGGLPWGWGWPQIENDDSHMRWISVECAWVLGRPGGWRLGTHQKS</sequence>
<feature type="compositionally biased region" description="Basic and acidic residues" evidence="1">
    <location>
        <begin position="62"/>
        <end position="85"/>
    </location>
</feature>
<proteinExistence type="predicted"/>
<evidence type="ECO:0000313" key="2">
    <source>
        <dbReference type="EMBL" id="KZP25774.1"/>
    </source>
</evidence>
<feature type="region of interest" description="Disordered" evidence="1">
    <location>
        <begin position="56"/>
        <end position="85"/>
    </location>
</feature>
<dbReference type="EMBL" id="KV417518">
    <property type="protein sequence ID" value="KZP25774.1"/>
    <property type="molecule type" value="Genomic_DNA"/>
</dbReference>
<name>A0A166P6S6_9AGAM</name>
<dbReference type="AlphaFoldDB" id="A0A166P6S6"/>
<keyword evidence="3" id="KW-1185">Reference proteome</keyword>
<organism evidence="2 3">
    <name type="scientific">Athelia psychrophila</name>
    <dbReference type="NCBI Taxonomy" id="1759441"/>
    <lineage>
        <taxon>Eukaryota</taxon>
        <taxon>Fungi</taxon>
        <taxon>Dikarya</taxon>
        <taxon>Basidiomycota</taxon>
        <taxon>Agaricomycotina</taxon>
        <taxon>Agaricomycetes</taxon>
        <taxon>Agaricomycetidae</taxon>
        <taxon>Atheliales</taxon>
        <taxon>Atheliaceae</taxon>
        <taxon>Athelia</taxon>
    </lineage>
</organism>
<protein>
    <submittedName>
        <fullName evidence="2">Uncharacterized protein</fullName>
    </submittedName>
</protein>
<reference evidence="2 3" key="1">
    <citation type="journal article" date="2016" name="Mol. Biol. Evol.">
        <title>Comparative Genomics of Early-Diverging Mushroom-Forming Fungi Provides Insights into the Origins of Lignocellulose Decay Capabilities.</title>
        <authorList>
            <person name="Nagy L.G."/>
            <person name="Riley R."/>
            <person name="Tritt A."/>
            <person name="Adam C."/>
            <person name="Daum C."/>
            <person name="Floudas D."/>
            <person name="Sun H."/>
            <person name="Yadav J.S."/>
            <person name="Pangilinan J."/>
            <person name="Larsson K.H."/>
            <person name="Matsuura K."/>
            <person name="Barry K."/>
            <person name="Labutti K."/>
            <person name="Kuo R."/>
            <person name="Ohm R.A."/>
            <person name="Bhattacharya S.S."/>
            <person name="Shirouzu T."/>
            <person name="Yoshinaga Y."/>
            <person name="Martin F.M."/>
            <person name="Grigoriev I.V."/>
            <person name="Hibbett D.S."/>
        </authorList>
    </citation>
    <scope>NUCLEOTIDE SEQUENCE [LARGE SCALE GENOMIC DNA]</scope>
    <source>
        <strain evidence="2 3">CBS 109695</strain>
    </source>
</reference>
<gene>
    <name evidence="2" type="ORF">FIBSPDRAFT_887748</name>
</gene>
<accession>A0A166P6S6</accession>
<dbReference type="Proteomes" id="UP000076532">
    <property type="component" value="Unassembled WGS sequence"/>
</dbReference>